<dbReference type="EMBL" id="WLZY01000013">
    <property type="protein sequence ID" value="NDL60656.1"/>
    <property type="molecule type" value="Genomic_DNA"/>
</dbReference>
<proteinExistence type="predicted"/>
<keyword evidence="2" id="KW-0808">Transferase</keyword>
<dbReference type="InterPro" id="IPR052366">
    <property type="entry name" value="GTP_Pyrophosphokinase"/>
</dbReference>
<feature type="domain" description="RelA/SpoT" evidence="1">
    <location>
        <begin position="95"/>
        <end position="218"/>
    </location>
</feature>
<keyword evidence="2" id="KW-0418">Kinase</keyword>
<dbReference type="PANTHER" id="PTHR47837">
    <property type="entry name" value="GTP PYROPHOSPHOKINASE YJBM"/>
    <property type="match status" value="1"/>
</dbReference>
<dbReference type="GO" id="GO:0016301">
    <property type="term" value="F:kinase activity"/>
    <property type="evidence" value="ECO:0007669"/>
    <property type="project" value="UniProtKB-KW"/>
</dbReference>
<dbReference type="Proteomes" id="UP000460435">
    <property type="component" value="Unassembled WGS sequence"/>
</dbReference>
<sequence>MCVTSSLSPPTAHQATHTIGKVDDTARLTDDSAEVPSLVGEAAEFLTEFRQLRDEFSRFMLSYKFGMDEITTKVRILQEEFRLVHAYNPIEHVSARLKTPESVLDKVERKKCEPTFDRIREEITDIAGVRVTCSFVSDAYRVFDLLTGQHDIHVVTVKDYIEHPKPNGYRSLHAIVEIPVFLSAGPTTARVEVQFRTIAMDFWASLEHKIYYKYDKHVPAELLSSLREAARTAAKLDNDMEQLHREIHGDDRLTTEPTAGSLELSERVVAQLIRQRNHLRSD</sequence>
<dbReference type="PANTHER" id="PTHR47837:SF2">
    <property type="entry name" value="GTP PYROPHOSPHOKINASE YWAC"/>
    <property type="match status" value="1"/>
</dbReference>
<dbReference type="AlphaFoldDB" id="A0A7K3MBK9"/>
<dbReference type="GO" id="GO:0015969">
    <property type="term" value="P:guanosine tetraphosphate metabolic process"/>
    <property type="evidence" value="ECO:0007669"/>
    <property type="project" value="InterPro"/>
</dbReference>
<dbReference type="CDD" id="cd05399">
    <property type="entry name" value="NT_Rel-Spo_like"/>
    <property type="match status" value="1"/>
</dbReference>
<name>A0A7K3MBK9_9ACTN</name>
<dbReference type="InterPro" id="IPR043519">
    <property type="entry name" value="NT_sf"/>
</dbReference>
<organism evidence="2 3">
    <name type="scientific">Phytoactinopolyspora mesophila</name>
    <dbReference type="NCBI Taxonomy" id="2650750"/>
    <lineage>
        <taxon>Bacteria</taxon>
        <taxon>Bacillati</taxon>
        <taxon>Actinomycetota</taxon>
        <taxon>Actinomycetes</taxon>
        <taxon>Jiangellales</taxon>
        <taxon>Jiangellaceae</taxon>
        <taxon>Phytoactinopolyspora</taxon>
    </lineage>
</organism>
<dbReference type="Gene3D" id="1.10.287.860">
    <property type="entry name" value="Nucleotidyltransferase"/>
    <property type="match status" value="1"/>
</dbReference>
<reference evidence="2 3" key="1">
    <citation type="submission" date="2019-11" db="EMBL/GenBank/DDBJ databases">
        <authorList>
            <person name="Li X.-J."/>
            <person name="Feng X.-M."/>
        </authorList>
    </citation>
    <scope>NUCLEOTIDE SEQUENCE [LARGE SCALE GENOMIC DNA]</scope>
    <source>
        <strain evidence="2 3">XMNu-373</strain>
    </source>
</reference>
<dbReference type="InterPro" id="IPR007685">
    <property type="entry name" value="RelA_SpoT"/>
</dbReference>
<gene>
    <name evidence="2" type="ORF">F7O44_26620</name>
</gene>
<dbReference type="SUPFAM" id="SSF81301">
    <property type="entry name" value="Nucleotidyltransferase"/>
    <property type="match status" value="1"/>
</dbReference>
<evidence type="ECO:0000313" key="2">
    <source>
        <dbReference type="EMBL" id="NDL60656.1"/>
    </source>
</evidence>
<dbReference type="Pfam" id="PF04607">
    <property type="entry name" value="RelA_SpoT"/>
    <property type="match status" value="1"/>
</dbReference>
<evidence type="ECO:0000259" key="1">
    <source>
        <dbReference type="SMART" id="SM00954"/>
    </source>
</evidence>
<accession>A0A7K3MBK9</accession>
<comment type="caution">
    <text evidence="2">The sequence shown here is derived from an EMBL/GenBank/DDBJ whole genome shotgun (WGS) entry which is preliminary data.</text>
</comment>
<evidence type="ECO:0000313" key="3">
    <source>
        <dbReference type="Proteomes" id="UP000460435"/>
    </source>
</evidence>
<keyword evidence="3" id="KW-1185">Reference proteome</keyword>
<protein>
    <submittedName>
        <fullName evidence="2">GTP pyrophosphokinase family protein</fullName>
    </submittedName>
</protein>
<dbReference type="SMART" id="SM00954">
    <property type="entry name" value="RelA_SpoT"/>
    <property type="match status" value="1"/>
</dbReference>
<dbReference type="Gene3D" id="3.30.460.10">
    <property type="entry name" value="Beta Polymerase, domain 2"/>
    <property type="match status" value="1"/>
</dbReference>